<keyword evidence="1 3" id="KW-0808">Transferase</keyword>
<proteinExistence type="predicted"/>
<dbReference type="PANTHER" id="PTHR48207:SF3">
    <property type="entry name" value="SUCCINATE--HYDROXYMETHYLGLUTARATE COA-TRANSFERASE"/>
    <property type="match status" value="1"/>
</dbReference>
<dbReference type="RefSeq" id="WP_086062400.1">
    <property type="nucleotide sequence ID" value="NZ_FQZF01000029.1"/>
</dbReference>
<reference evidence="3 4" key="1">
    <citation type="submission" date="2016-11" db="EMBL/GenBank/DDBJ databases">
        <authorList>
            <person name="Jaros S."/>
            <person name="Januszkiewicz K."/>
            <person name="Wedrychowicz H."/>
        </authorList>
    </citation>
    <scope>NUCLEOTIDE SEQUENCE [LARGE SCALE GENOMIC DNA]</scope>
    <source>
        <strain evidence="3 4">DSM 14916</strain>
    </source>
</reference>
<evidence type="ECO:0000256" key="1">
    <source>
        <dbReference type="ARBA" id="ARBA00022679"/>
    </source>
</evidence>
<evidence type="ECO:0000313" key="4">
    <source>
        <dbReference type="Proteomes" id="UP000184387"/>
    </source>
</evidence>
<dbReference type="GO" id="GO:0008410">
    <property type="term" value="F:CoA-transferase activity"/>
    <property type="evidence" value="ECO:0007669"/>
    <property type="project" value="TreeGrafter"/>
</dbReference>
<dbReference type="Gene3D" id="3.40.50.10540">
    <property type="entry name" value="Crotonobetainyl-coa:carnitine coa-transferase, domain 1"/>
    <property type="match status" value="1"/>
</dbReference>
<dbReference type="Proteomes" id="UP000184387">
    <property type="component" value="Unassembled WGS sequence"/>
</dbReference>
<dbReference type="OrthoDB" id="7457784at2"/>
<dbReference type="InterPro" id="IPR050483">
    <property type="entry name" value="CoA-transferase_III_domain"/>
</dbReference>
<dbReference type="Gene3D" id="3.30.1540.10">
    <property type="entry name" value="formyl-coa transferase, domain 3"/>
    <property type="match status" value="1"/>
</dbReference>
<dbReference type="AlphaFoldDB" id="A0A1M6P9T4"/>
<protein>
    <submittedName>
        <fullName evidence="3">Crotonobetainyl-CoA:carnitine CoA-transferase CaiB</fullName>
    </submittedName>
</protein>
<dbReference type="SUPFAM" id="SSF89796">
    <property type="entry name" value="CoA-transferase family III (CaiB/BaiF)"/>
    <property type="match status" value="1"/>
</dbReference>
<keyword evidence="4" id="KW-1185">Reference proteome</keyword>
<dbReference type="PANTHER" id="PTHR48207">
    <property type="entry name" value="SUCCINATE--HYDROXYMETHYLGLUTARATE COA-TRANSFERASE"/>
    <property type="match status" value="1"/>
</dbReference>
<evidence type="ECO:0000313" key="3">
    <source>
        <dbReference type="EMBL" id="SHK04716.1"/>
    </source>
</evidence>
<accession>A0A1M6P9T4</accession>
<evidence type="ECO:0000256" key="2">
    <source>
        <dbReference type="SAM" id="MobiDB-lite"/>
    </source>
</evidence>
<sequence>MTESVVTESAETQPGNPLPLAGIRVIEFSHMVMGPTCGLILADLGAEVIKVEPPGKGDRTRYLTSSGTGFFAALSRNKKSVQLDTADDAELETLKRLIDTADVIIENFRPGGLEARGLGYEALSRRNPRLVYLSLKGFLSGPYEHRTALDEVVQMMSGLAYMTGPPGQPLRAGAPVNDMMGGMFGAIAVLAALRQREVTGRGQHVQSALFENAAFLVSTHMLQEAITGTAPPSMAAGRRAWGVYDVFRSADGVSLFIGVVTERQWEIFTSALGEEALMDPAYATNTLRSAARETLIPLVQGIVGRRVAAELEAMCEKAGLPFARINRPGELYDDPHLRESGGLLPVTLPDGRPTSVPALPIQFGTSRLGVRLDLPRPGEHTEEILSALPPAPERAAAPSGGPKGAPDTSEQPPAALAQS</sequence>
<dbReference type="EMBL" id="FQZF01000029">
    <property type="protein sequence ID" value="SHK04716.1"/>
    <property type="molecule type" value="Genomic_DNA"/>
</dbReference>
<dbReference type="InterPro" id="IPR023606">
    <property type="entry name" value="CoA-Trfase_III_dom_1_sf"/>
</dbReference>
<gene>
    <name evidence="3" type="ORF">SAMN02745194_04050</name>
</gene>
<name>A0A1M6P9T4_9PROT</name>
<dbReference type="STRING" id="198092.SAMN02745194_04050"/>
<feature type="region of interest" description="Disordered" evidence="2">
    <location>
        <begin position="379"/>
        <end position="419"/>
    </location>
</feature>
<feature type="compositionally biased region" description="Low complexity" evidence="2">
    <location>
        <begin position="385"/>
        <end position="406"/>
    </location>
</feature>
<dbReference type="InterPro" id="IPR003673">
    <property type="entry name" value="CoA-Trfase_fam_III"/>
</dbReference>
<organism evidence="3 4">
    <name type="scientific">Muricoccus roseus</name>
    <dbReference type="NCBI Taxonomy" id="198092"/>
    <lineage>
        <taxon>Bacteria</taxon>
        <taxon>Pseudomonadati</taxon>
        <taxon>Pseudomonadota</taxon>
        <taxon>Alphaproteobacteria</taxon>
        <taxon>Acetobacterales</taxon>
        <taxon>Roseomonadaceae</taxon>
        <taxon>Muricoccus</taxon>
    </lineage>
</organism>
<dbReference type="InterPro" id="IPR044855">
    <property type="entry name" value="CoA-Trfase_III_dom3_sf"/>
</dbReference>
<dbReference type="Pfam" id="PF02515">
    <property type="entry name" value="CoA_transf_3"/>
    <property type="match status" value="1"/>
</dbReference>